<evidence type="ECO:0000256" key="1">
    <source>
        <dbReference type="ARBA" id="ARBA00022448"/>
    </source>
</evidence>
<gene>
    <name evidence="6" type="primary">trxA_2</name>
    <name evidence="6" type="ORF">CI610_00957</name>
</gene>
<dbReference type="InterPro" id="IPR036249">
    <property type="entry name" value="Thioredoxin-like_sf"/>
</dbReference>
<dbReference type="GO" id="GO:0015035">
    <property type="term" value="F:protein-disulfide reductase activity"/>
    <property type="evidence" value="ECO:0007669"/>
    <property type="project" value="InterPro"/>
</dbReference>
<dbReference type="PIRSF" id="PIRSF000077">
    <property type="entry name" value="Thioredoxin"/>
    <property type="match status" value="1"/>
</dbReference>
<dbReference type="InterPro" id="IPR005746">
    <property type="entry name" value="Thioredoxin"/>
</dbReference>
<dbReference type="PANTHER" id="PTHR45663:SF11">
    <property type="entry name" value="GEO12009P1"/>
    <property type="match status" value="1"/>
</dbReference>
<keyword evidence="3" id="KW-1015">Disulfide bond</keyword>
<comment type="caution">
    <text evidence="6">The sequence shown here is derived from an EMBL/GenBank/DDBJ whole genome shotgun (WGS) entry which is preliminary data.</text>
</comment>
<name>A0A2H9TAA8_9ZZZZ</name>
<dbReference type="AlphaFoldDB" id="A0A2H9TAA8"/>
<sequence>MIELGKDNFEQEIKDCKGLAMVDFWGETCGRCMELMPDVMALSERYEDDLKFAKLNIKGNRRVAMGQGVMGLPSIVFYKDGEKIEHLSGEELDASQIEEAIKKHLH</sequence>
<dbReference type="CDD" id="cd02947">
    <property type="entry name" value="TRX_family"/>
    <property type="match status" value="1"/>
</dbReference>
<dbReference type="PANTHER" id="PTHR45663">
    <property type="entry name" value="GEO12009P1"/>
    <property type="match status" value="1"/>
</dbReference>
<evidence type="ECO:0000256" key="2">
    <source>
        <dbReference type="ARBA" id="ARBA00022982"/>
    </source>
</evidence>
<dbReference type="PROSITE" id="PS51352">
    <property type="entry name" value="THIOREDOXIN_2"/>
    <property type="match status" value="1"/>
</dbReference>
<dbReference type="GO" id="GO:0005737">
    <property type="term" value="C:cytoplasm"/>
    <property type="evidence" value="ECO:0007669"/>
    <property type="project" value="TreeGrafter"/>
</dbReference>
<protein>
    <submittedName>
        <fullName evidence="6">Thioredoxin</fullName>
    </submittedName>
</protein>
<evidence type="ECO:0000256" key="3">
    <source>
        <dbReference type="ARBA" id="ARBA00023157"/>
    </source>
</evidence>
<evidence type="ECO:0000313" key="6">
    <source>
        <dbReference type="EMBL" id="PJE80058.1"/>
    </source>
</evidence>
<keyword evidence="1" id="KW-0813">Transport</keyword>
<evidence type="ECO:0000256" key="4">
    <source>
        <dbReference type="ARBA" id="ARBA00023284"/>
    </source>
</evidence>
<evidence type="ECO:0000259" key="5">
    <source>
        <dbReference type="PROSITE" id="PS51352"/>
    </source>
</evidence>
<dbReference type="Pfam" id="PF00085">
    <property type="entry name" value="Thioredoxin"/>
    <property type="match status" value="1"/>
</dbReference>
<reference evidence="6" key="1">
    <citation type="journal article" date="2017" name="Appl. Environ. Microbiol.">
        <title>Molecular characterization of an Endozoicomonas-like organism causing infection in king scallop Pecten maximus L.</title>
        <authorList>
            <person name="Cano I."/>
            <person name="van Aerle R."/>
            <person name="Ross S."/>
            <person name="Verner-Jeffreys D.W."/>
            <person name="Paley R.K."/>
            <person name="Rimmer G."/>
            <person name="Ryder D."/>
            <person name="Hooper P."/>
            <person name="Stone D."/>
            <person name="Feist S.W."/>
        </authorList>
    </citation>
    <scope>NUCLEOTIDE SEQUENCE</scope>
</reference>
<dbReference type="InterPro" id="IPR013766">
    <property type="entry name" value="Thioredoxin_domain"/>
</dbReference>
<dbReference type="SUPFAM" id="SSF52833">
    <property type="entry name" value="Thioredoxin-like"/>
    <property type="match status" value="1"/>
</dbReference>
<proteinExistence type="predicted"/>
<dbReference type="NCBIfam" id="NF047697">
    <property type="entry name" value="ThioredTrxAClost"/>
    <property type="match status" value="1"/>
</dbReference>
<dbReference type="Gene3D" id="3.40.30.10">
    <property type="entry name" value="Glutaredoxin"/>
    <property type="match status" value="1"/>
</dbReference>
<organism evidence="6">
    <name type="scientific">invertebrate metagenome</name>
    <dbReference type="NCBI Taxonomy" id="1711999"/>
    <lineage>
        <taxon>unclassified sequences</taxon>
        <taxon>metagenomes</taxon>
        <taxon>organismal metagenomes</taxon>
    </lineage>
</organism>
<accession>A0A2H9TAA8</accession>
<dbReference type="EMBL" id="NSIT01000034">
    <property type="protein sequence ID" value="PJE80058.1"/>
    <property type="molecule type" value="Genomic_DNA"/>
</dbReference>
<keyword evidence="4" id="KW-0676">Redox-active center</keyword>
<keyword evidence="2" id="KW-0249">Electron transport</keyword>
<feature type="domain" description="Thioredoxin" evidence="5">
    <location>
        <begin position="1"/>
        <end position="106"/>
    </location>
</feature>